<evidence type="ECO:0000313" key="3">
    <source>
        <dbReference type="Proteomes" id="UP000775213"/>
    </source>
</evidence>
<reference evidence="2 3" key="1">
    <citation type="journal article" date="2021" name="Hortic Res">
        <title>Chromosome-scale assembly of the Dendrobium chrysotoxum genome enhances the understanding of orchid evolution.</title>
        <authorList>
            <person name="Zhang Y."/>
            <person name="Zhang G.Q."/>
            <person name="Zhang D."/>
            <person name="Liu X.D."/>
            <person name="Xu X.Y."/>
            <person name="Sun W.H."/>
            <person name="Yu X."/>
            <person name="Zhu X."/>
            <person name="Wang Z.W."/>
            <person name="Zhao X."/>
            <person name="Zhong W.Y."/>
            <person name="Chen H."/>
            <person name="Yin W.L."/>
            <person name="Huang T."/>
            <person name="Niu S.C."/>
            <person name="Liu Z.J."/>
        </authorList>
    </citation>
    <scope>NUCLEOTIDE SEQUENCE [LARGE SCALE GENOMIC DNA]</scope>
    <source>
        <strain evidence="2">Lindl</strain>
    </source>
</reference>
<gene>
    <name evidence="2" type="ORF">IEQ34_016899</name>
</gene>
<keyword evidence="3" id="KW-1185">Reference proteome</keyword>
<proteinExistence type="inferred from homology"/>
<evidence type="ECO:0000256" key="1">
    <source>
        <dbReference type="ARBA" id="ARBA00008821"/>
    </source>
</evidence>
<evidence type="ECO:0000313" key="2">
    <source>
        <dbReference type="EMBL" id="KAH0454975.1"/>
    </source>
</evidence>
<dbReference type="PANTHER" id="PTHR11119">
    <property type="entry name" value="XANTHINE-URACIL / VITAMIN C PERMEASE FAMILY MEMBER"/>
    <property type="match status" value="1"/>
</dbReference>
<name>A0AAV7GFI1_DENCH</name>
<comment type="caution">
    <text evidence="2">The sequence shown here is derived from an EMBL/GenBank/DDBJ whole genome shotgun (WGS) entry which is preliminary data.</text>
</comment>
<comment type="similarity">
    <text evidence="1">Belongs to the nucleobase:cation symporter-2 (NCS2) (TC 2.A.40) family.</text>
</comment>
<dbReference type="EMBL" id="JAGFBR010000015">
    <property type="protein sequence ID" value="KAH0454975.1"/>
    <property type="molecule type" value="Genomic_DNA"/>
</dbReference>
<organism evidence="2 3">
    <name type="scientific">Dendrobium chrysotoxum</name>
    <name type="common">Orchid</name>
    <dbReference type="NCBI Taxonomy" id="161865"/>
    <lineage>
        <taxon>Eukaryota</taxon>
        <taxon>Viridiplantae</taxon>
        <taxon>Streptophyta</taxon>
        <taxon>Embryophyta</taxon>
        <taxon>Tracheophyta</taxon>
        <taxon>Spermatophyta</taxon>
        <taxon>Magnoliopsida</taxon>
        <taxon>Liliopsida</taxon>
        <taxon>Asparagales</taxon>
        <taxon>Orchidaceae</taxon>
        <taxon>Epidendroideae</taxon>
        <taxon>Malaxideae</taxon>
        <taxon>Dendrobiinae</taxon>
        <taxon>Dendrobium</taxon>
    </lineage>
</organism>
<protein>
    <submittedName>
        <fullName evidence="2">Uncharacterized protein</fullName>
    </submittedName>
</protein>
<accession>A0AAV7GFI1</accession>
<dbReference type="AlphaFoldDB" id="A0AAV7GFI1"/>
<sequence>MQFNDILNTIFSSAPTISILVGTFLDNTLDAINSTTDRGLSWWSPFQNPKGDVRTEEFYSYPIRVHELLPSPLECINKRTTMDLSMRHVLVLLKNVFKMFKFIINGFPLKYHSPDNPAKFC</sequence>
<dbReference type="Proteomes" id="UP000775213">
    <property type="component" value="Unassembled WGS sequence"/>
</dbReference>